<dbReference type="Proteomes" id="UP001059663">
    <property type="component" value="Chromosome"/>
</dbReference>
<evidence type="ECO:0000313" key="2">
    <source>
        <dbReference type="Proteomes" id="UP001059663"/>
    </source>
</evidence>
<dbReference type="EMBL" id="CP087977">
    <property type="protein sequence ID" value="UUZ45934.1"/>
    <property type="molecule type" value="Genomic_DNA"/>
</dbReference>
<reference evidence="1" key="1">
    <citation type="submission" date="2021-11" db="EMBL/GenBank/DDBJ databases">
        <title>Study of the species diversity of bacterial strains isolated from a unique natural object - Shulgan-Tash cave (Bashkiria).</title>
        <authorList>
            <person name="Sazanova A.L."/>
            <person name="Chirak E.R."/>
            <person name="Safronova V.I."/>
        </authorList>
    </citation>
    <scope>NUCLEOTIDE SEQUENCE</scope>
    <source>
        <strain evidence="1">P1</strain>
    </source>
</reference>
<protein>
    <submittedName>
        <fullName evidence="1">Uncharacterized protein</fullName>
    </submittedName>
</protein>
<name>A0AC61U7I7_9MICO</name>
<evidence type="ECO:0000313" key="1">
    <source>
        <dbReference type="EMBL" id="UUZ45934.1"/>
    </source>
</evidence>
<organism evidence="1 2">
    <name type="scientific">Janibacter limosus</name>
    <dbReference type="NCBI Taxonomy" id="53458"/>
    <lineage>
        <taxon>Bacteria</taxon>
        <taxon>Bacillati</taxon>
        <taxon>Actinomycetota</taxon>
        <taxon>Actinomycetes</taxon>
        <taxon>Micrococcales</taxon>
        <taxon>Intrasporangiaceae</taxon>
        <taxon>Janibacter</taxon>
    </lineage>
</organism>
<gene>
    <name evidence="1" type="ORF">LP422_08685</name>
</gene>
<accession>A0AC61U7I7</accession>
<proteinExistence type="predicted"/>
<sequence length="136" mass="15387">MALADYMQDIWGTSEIVRVQRHGTKGEHGQPSVAAIRAKDLIRHDTDLPEPMTSVRGDQTTYTREMGDDLVVEVRVAGKRWESTVAHKPNARPMVWDHAEDIIHAARGQLGVETRVDMRLYAGPEWDFLLNLDQAL</sequence>